<dbReference type="Proteomes" id="UP000784294">
    <property type="component" value="Unassembled WGS sequence"/>
</dbReference>
<keyword evidence="3" id="KW-1185">Reference proteome</keyword>
<evidence type="ECO:0000313" key="2">
    <source>
        <dbReference type="EMBL" id="VEL40253.1"/>
    </source>
</evidence>
<protein>
    <submittedName>
        <fullName evidence="2">Uncharacterized protein</fullName>
    </submittedName>
</protein>
<proteinExistence type="predicted"/>
<accession>A0A3S5AXN3</accession>
<reference evidence="2" key="1">
    <citation type="submission" date="2018-11" db="EMBL/GenBank/DDBJ databases">
        <authorList>
            <consortium name="Pathogen Informatics"/>
        </authorList>
    </citation>
    <scope>NUCLEOTIDE SEQUENCE</scope>
</reference>
<feature type="region of interest" description="Disordered" evidence="1">
    <location>
        <begin position="18"/>
        <end position="56"/>
    </location>
</feature>
<evidence type="ECO:0000313" key="3">
    <source>
        <dbReference type="Proteomes" id="UP000784294"/>
    </source>
</evidence>
<evidence type="ECO:0000256" key="1">
    <source>
        <dbReference type="SAM" id="MobiDB-lite"/>
    </source>
</evidence>
<sequence>MALASSASSRNRIRAQLLHSASDEADSFTPIRKVVSGHAQEPPSGPGASHGKPYGGQFYVGAPVPADRDQFPRTTLWSICPHKPSVLLLARASDSSDPAIGVTCTRL</sequence>
<organism evidence="2 3">
    <name type="scientific">Protopolystoma xenopodis</name>
    <dbReference type="NCBI Taxonomy" id="117903"/>
    <lineage>
        <taxon>Eukaryota</taxon>
        <taxon>Metazoa</taxon>
        <taxon>Spiralia</taxon>
        <taxon>Lophotrochozoa</taxon>
        <taxon>Platyhelminthes</taxon>
        <taxon>Monogenea</taxon>
        <taxon>Polyopisthocotylea</taxon>
        <taxon>Polystomatidea</taxon>
        <taxon>Polystomatidae</taxon>
        <taxon>Protopolystoma</taxon>
    </lineage>
</organism>
<dbReference type="EMBL" id="CAAALY010264199">
    <property type="protein sequence ID" value="VEL40253.1"/>
    <property type="molecule type" value="Genomic_DNA"/>
</dbReference>
<comment type="caution">
    <text evidence="2">The sequence shown here is derived from an EMBL/GenBank/DDBJ whole genome shotgun (WGS) entry which is preliminary data.</text>
</comment>
<name>A0A3S5AXN3_9PLAT</name>
<dbReference type="AlphaFoldDB" id="A0A3S5AXN3"/>
<gene>
    <name evidence="2" type="ORF">PXEA_LOCUS33693</name>
</gene>